<evidence type="ECO:0000313" key="3">
    <source>
        <dbReference type="EMBL" id="UQS85384.1"/>
    </source>
</evidence>
<dbReference type="Pfam" id="PF13518">
    <property type="entry name" value="HTH_28"/>
    <property type="match status" value="1"/>
</dbReference>
<reference evidence="3 4" key="1">
    <citation type="journal article" date="2022" name="Int. J. Syst. Evol. Microbiol.">
        <title>Apilactobacillus apisilvae sp. nov., Nicolia spurrieriana gen. nov. sp. nov., Bombilactobacillus folatiphilus sp. nov. and Bombilactobacillus thymidiniphilus sp. nov., four new lactic acid bacterial isolates from stingless bees Tetragonula carbonaria and Austroplebeia australis.</title>
        <authorList>
            <person name="Oliphant S.A."/>
            <person name="Watson-Haigh N.S."/>
            <person name="Sumby K.M."/>
            <person name="Gardner J."/>
            <person name="Groom S."/>
            <person name="Jiranek V."/>
        </authorList>
    </citation>
    <scope>NUCLEOTIDE SEQUENCE [LARGE SCALE GENOMIC DNA]</scope>
    <source>
        <strain evidence="3 4">SG5_A10</strain>
    </source>
</reference>
<evidence type="ECO:0000256" key="1">
    <source>
        <dbReference type="ARBA" id="ARBA00038232"/>
    </source>
</evidence>
<accession>A0ABY4PHY2</accession>
<comment type="similarity">
    <text evidence="1">Belongs to the IS150/IS1296 orfA family.</text>
</comment>
<evidence type="ECO:0000313" key="4">
    <source>
        <dbReference type="Proteomes" id="UP000831859"/>
    </source>
</evidence>
<dbReference type="InterPro" id="IPR036388">
    <property type="entry name" value="WH-like_DNA-bd_sf"/>
</dbReference>
<dbReference type="InterPro" id="IPR009057">
    <property type="entry name" value="Homeodomain-like_sf"/>
</dbReference>
<organism evidence="3 4">
    <name type="scientific">Apilactobacillus apisilvae</name>
    <dbReference type="NCBI Taxonomy" id="2923364"/>
    <lineage>
        <taxon>Bacteria</taxon>
        <taxon>Bacillati</taxon>
        <taxon>Bacillota</taxon>
        <taxon>Bacilli</taxon>
        <taxon>Lactobacillales</taxon>
        <taxon>Lactobacillaceae</taxon>
        <taxon>Apilactobacillus</taxon>
    </lineage>
</organism>
<dbReference type="InterPro" id="IPR055247">
    <property type="entry name" value="InsJ-like_HTH"/>
</dbReference>
<feature type="domain" description="Insertion element IS150 protein InsJ-like helix-turn-helix" evidence="2">
    <location>
        <begin position="65"/>
        <end position="103"/>
    </location>
</feature>
<dbReference type="EMBL" id="CP093362">
    <property type="protein sequence ID" value="UQS85384.1"/>
    <property type="molecule type" value="Genomic_DNA"/>
</dbReference>
<sequence>MTKYSTNLKIGIANTILNHQDSVNGLSKKYNIPKSNIKRWIYVARYQGLTALKVKHKKRNFSIEFKLKVVKYYLNHNLGINPVAAKFNLGPTTITLWTKIFNEL</sequence>
<dbReference type="Gene3D" id="1.10.10.10">
    <property type="entry name" value="Winged helix-like DNA-binding domain superfamily/Winged helix DNA-binding domain"/>
    <property type="match status" value="1"/>
</dbReference>
<dbReference type="InterPro" id="IPR010921">
    <property type="entry name" value="Trp_repressor/repl_initiator"/>
</dbReference>
<dbReference type="SUPFAM" id="SSF48295">
    <property type="entry name" value="TrpR-like"/>
    <property type="match status" value="1"/>
</dbReference>
<dbReference type="InterPro" id="IPR052057">
    <property type="entry name" value="IS150/IS1296_orfA-like"/>
</dbReference>
<dbReference type="SUPFAM" id="SSF46689">
    <property type="entry name" value="Homeodomain-like"/>
    <property type="match status" value="1"/>
</dbReference>
<keyword evidence="4" id="KW-1185">Reference proteome</keyword>
<dbReference type="PANTHER" id="PTHR33795:SF1">
    <property type="entry name" value="INSERTION ELEMENT IS150 PROTEIN INSJ"/>
    <property type="match status" value="1"/>
</dbReference>
<dbReference type="RefSeq" id="WP_249511357.1">
    <property type="nucleotide sequence ID" value="NZ_CP093362.1"/>
</dbReference>
<gene>
    <name evidence="3" type="ORF">MOO46_02005</name>
</gene>
<dbReference type="Gene3D" id="1.10.10.60">
    <property type="entry name" value="Homeodomain-like"/>
    <property type="match status" value="1"/>
</dbReference>
<evidence type="ECO:0000259" key="2">
    <source>
        <dbReference type="Pfam" id="PF13518"/>
    </source>
</evidence>
<dbReference type="PANTHER" id="PTHR33795">
    <property type="entry name" value="INSERTION ELEMENT IS150 PROTEIN INSJ"/>
    <property type="match status" value="1"/>
</dbReference>
<proteinExistence type="inferred from homology"/>
<dbReference type="Proteomes" id="UP000831859">
    <property type="component" value="Chromosome"/>
</dbReference>
<name>A0ABY4PHY2_9LACO</name>
<protein>
    <submittedName>
        <fullName evidence="3">Helix-turn-helix domain containing protein</fullName>
    </submittedName>
</protein>